<evidence type="ECO:0000313" key="3">
    <source>
        <dbReference type="Proteomes" id="UP000179807"/>
    </source>
</evidence>
<proteinExistence type="predicted"/>
<dbReference type="GeneID" id="94842083"/>
<keyword evidence="1" id="KW-0853">WD repeat</keyword>
<dbReference type="PROSITE" id="PS50294">
    <property type="entry name" value="WD_REPEATS_REGION"/>
    <property type="match status" value="1"/>
</dbReference>
<dbReference type="RefSeq" id="XP_068355555.1">
    <property type="nucleotide sequence ID" value="XM_068507379.1"/>
</dbReference>
<dbReference type="SUPFAM" id="SSF50978">
    <property type="entry name" value="WD40 repeat-like"/>
    <property type="match status" value="1"/>
</dbReference>
<evidence type="ECO:0000256" key="1">
    <source>
        <dbReference type="PROSITE-ProRule" id="PRU00221"/>
    </source>
</evidence>
<dbReference type="SMART" id="SM00320">
    <property type="entry name" value="WD40"/>
    <property type="match status" value="4"/>
</dbReference>
<dbReference type="GO" id="GO:0006367">
    <property type="term" value="P:transcription initiation at RNA polymerase II promoter"/>
    <property type="evidence" value="ECO:0007669"/>
    <property type="project" value="TreeGrafter"/>
</dbReference>
<dbReference type="Gene3D" id="2.130.10.10">
    <property type="entry name" value="YVTN repeat-like/Quinoprotein amine dehydrogenase"/>
    <property type="match status" value="1"/>
</dbReference>
<dbReference type="PROSITE" id="PS50082">
    <property type="entry name" value="WD_REPEATS_2"/>
    <property type="match status" value="1"/>
</dbReference>
<dbReference type="PANTHER" id="PTHR19879:SF1">
    <property type="entry name" value="CANNONBALL-RELATED"/>
    <property type="match status" value="1"/>
</dbReference>
<reference evidence="2" key="1">
    <citation type="submission" date="2016-10" db="EMBL/GenBank/DDBJ databases">
        <authorList>
            <person name="Benchimol M."/>
            <person name="Almeida L.G."/>
            <person name="Vasconcelos A.T."/>
            <person name="Perreira-Neves A."/>
            <person name="Rosa I.A."/>
            <person name="Tasca T."/>
            <person name="Bogo M.R."/>
            <person name="de Souza W."/>
        </authorList>
    </citation>
    <scope>NUCLEOTIDE SEQUENCE [LARGE SCALE GENOMIC DNA]</scope>
    <source>
        <strain evidence="2">K</strain>
    </source>
</reference>
<dbReference type="GO" id="GO:0016251">
    <property type="term" value="F:RNA polymerase II general transcription initiation factor activity"/>
    <property type="evidence" value="ECO:0007669"/>
    <property type="project" value="TreeGrafter"/>
</dbReference>
<dbReference type="Pfam" id="PF00400">
    <property type="entry name" value="WD40"/>
    <property type="match status" value="3"/>
</dbReference>
<accession>A0A1J4JTM3</accession>
<feature type="repeat" description="WD" evidence="1">
    <location>
        <begin position="383"/>
        <end position="417"/>
    </location>
</feature>
<dbReference type="OrthoDB" id="10261640at2759"/>
<dbReference type="InterPro" id="IPR036322">
    <property type="entry name" value="WD40_repeat_dom_sf"/>
</dbReference>
<organism evidence="2 3">
    <name type="scientific">Tritrichomonas foetus</name>
    <dbReference type="NCBI Taxonomy" id="1144522"/>
    <lineage>
        <taxon>Eukaryota</taxon>
        <taxon>Metamonada</taxon>
        <taxon>Parabasalia</taxon>
        <taxon>Tritrichomonadida</taxon>
        <taxon>Tritrichomonadidae</taxon>
        <taxon>Tritrichomonas</taxon>
    </lineage>
</organism>
<keyword evidence="3" id="KW-1185">Reference proteome</keyword>
<dbReference type="InterPro" id="IPR015943">
    <property type="entry name" value="WD40/YVTN_repeat-like_dom_sf"/>
</dbReference>
<dbReference type="EMBL" id="MLAK01000868">
    <property type="protein sequence ID" value="OHT02419.1"/>
    <property type="molecule type" value="Genomic_DNA"/>
</dbReference>
<protein>
    <submittedName>
        <fullName evidence="2">Uncharacterized protein</fullName>
    </submittedName>
</protein>
<dbReference type="InterPro" id="IPR001680">
    <property type="entry name" value="WD40_rpt"/>
</dbReference>
<gene>
    <name evidence="2" type="ORF">TRFO_30481</name>
</gene>
<name>A0A1J4JTM3_9EUKA</name>
<dbReference type="Proteomes" id="UP000179807">
    <property type="component" value="Unassembled WGS sequence"/>
</dbReference>
<dbReference type="GO" id="GO:0005669">
    <property type="term" value="C:transcription factor TFIID complex"/>
    <property type="evidence" value="ECO:0007669"/>
    <property type="project" value="TreeGrafter"/>
</dbReference>
<dbReference type="VEuPathDB" id="TrichDB:TRFO_30481"/>
<evidence type="ECO:0000313" key="2">
    <source>
        <dbReference type="EMBL" id="OHT02419.1"/>
    </source>
</evidence>
<dbReference type="PANTHER" id="PTHR19879">
    <property type="entry name" value="TRANSCRIPTION INITIATION FACTOR TFIID"/>
    <property type="match status" value="1"/>
</dbReference>
<sequence length="539" mass="60906">MNAPRPVSRDKVKTADFLATLGFPQSDTSVAPASCNINRYAFELFFENVRHSELFRILSSDHLEHGFKIIAEAAKTDKLRDLQSLVNHIFIYAFLEILLMDKSERANTFLKRQSHFSSFPEETLSQLYDLKYEMADSVPVIFEHLMGPIPSEFGCNFYEFIDEFITESTAPAISHLLRPFLHNEIQPRETPIPVSTQSSNRDAELFGAVETNPSFFAEVPMPKLSPMQHPFAQFKMMRNTPTLVISRPKFIPPQIPTITCINAPRYVEYTALSKTDPEYIYSVDSKLFVCSDQEHRTLVYHISAISAVAFSDDGDWALSCDISGEVHVINVKDPNRKCDYQSTKSCITCCSFSPKITHQFAVGTMTGEVFVYSISKREIQRVLIGHSKGIVSVKIHPNSEYLASISLDQTIRLWSISMACTVRLFKACGNIPTSLRFSNSGQWLLNTATDGSLSFYDIGAGRMIKSFKAYDNPLIDALFSLNDQMIIGFDRMGNFFFWETNETYGSLIANVRIDRVRIGAIECLSSDEIRIVGCSKQNQ</sequence>
<comment type="caution">
    <text evidence="2">The sequence shown here is derived from an EMBL/GenBank/DDBJ whole genome shotgun (WGS) entry which is preliminary data.</text>
</comment>
<dbReference type="AlphaFoldDB" id="A0A1J4JTM3"/>